<dbReference type="GO" id="GO:0032196">
    <property type="term" value="P:transposition"/>
    <property type="evidence" value="ECO:0007669"/>
    <property type="project" value="UniProtKB-KW"/>
</dbReference>
<evidence type="ECO:0000256" key="3">
    <source>
        <dbReference type="ARBA" id="ARBA00023172"/>
    </source>
</evidence>
<dbReference type="InterPro" id="IPR047930">
    <property type="entry name" value="Transpos_IS6"/>
</dbReference>
<dbReference type="Pfam" id="PF13610">
    <property type="entry name" value="DDE_Tnp_IS240"/>
    <property type="match status" value="1"/>
</dbReference>
<evidence type="ECO:0000313" key="6">
    <source>
        <dbReference type="Proteomes" id="UP000031258"/>
    </source>
</evidence>
<evidence type="ECO:0000256" key="2">
    <source>
        <dbReference type="ARBA" id="ARBA00023125"/>
    </source>
</evidence>
<dbReference type="PANTHER" id="PTHR35528:SF3">
    <property type="entry name" value="BLL1675 PROTEIN"/>
    <property type="match status" value="1"/>
</dbReference>
<evidence type="ECO:0000256" key="1">
    <source>
        <dbReference type="ARBA" id="ARBA00022578"/>
    </source>
</evidence>
<dbReference type="InterPro" id="IPR032874">
    <property type="entry name" value="DDE_dom"/>
</dbReference>
<dbReference type="EMBL" id="JSWE01000182">
    <property type="protein sequence ID" value="KIE04535.1"/>
    <property type="molecule type" value="Genomic_DNA"/>
</dbReference>
<keyword evidence="3" id="KW-0233">DNA recombination</keyword>
<keyword evidence="2" id="KW-0238">DNA-binding</keyword>
<proteinExistence type="predicted"/>
<feature type="non-terminal residue" evidence="5">
    <location>
        <position position="1"/>
    </location>
</feature>
<dbReference type="SUPFAM" id="SSF53098">
    <property type="entry name" value="Ribonuclease H-like"/>
    <property type="match status" value="1"/>
</dbReference>
<dbReference type="InterPro" id="IPR052183">
    <property type="entry name" value="IS_Transposase"/>
</dbReference>
<comment type="caution">
    <text evidence="5">The sequence shown here is derived from an EMBL/GenBank/DDBJ whole genome shotgun (WGS) entry which is preliminary data.</text>
</comment>
<dbReference type="InterPro" id="IPR012337">
    <property type="entry name" value="RNaseH-like_sf"/>
</dbReference>
<dbReference type="NCBIfam" id="NF033587">
    <property type="entry name" value="transpos_IS6"/>
    <property type="match status" value="1"/>
</dbReference>
<dbReference type="GO" id="GO:0003677">
    <property type="term" value="F:DNA binding"/>
    <property type="evidence" value="ECO:0007669"/>
    <property type="project" value="UniProtKB-KW"/>
</dbReference>
<organism evidence="5 6">
    <name type="scientific">Candidatus Jidaibacter acanthamoebae</name>
    <dbReference type="NCBI Taxonomy" id="86105"/>
    <lineage>
        <taxon>Bacteria</taxon>
        <taxon>Pseudomonadati</taxon>
        <taxon>Pseudomonadota</taxon>
        <taxon>Alphaproteobacteria</taxon>
        <taxon>Rickettsiales</taxon>
        <taxon>Candidatus Midichloriaceae</taxon>
        <taxon>Candidatus Jidaibacter</taxon>
    </lineage>
</organism>
<accession>A0A0C1QX09</accession>
<gene>
    <name evidence="5" type="ORF">NF27_HM00010</name>
</gene>
<dbReference type="PANTHER" id="PTHR35528">
    <property type="entry name" value="BLL1675 PROTEIN"/>
    <property type="match status" value="1"/>
</dbReference>
<reference evidence="5 6" key="1">
    <citation type="submission" date="2014-11" db="EMBL/GenBank/DDBJ databases">
        <title>A Rickettsiales Symbiont of Amoebae With Ancient Features.</title>
        <authorList>
            <person name="Schulz F."/>
            <person name="Martijn J."/>
            <person name="Wascher F."/>
            <person name="Kostanjsek R."/>
            <person name="Ettema T.J."/>
            <person name="Horn M."/>
        </authorList>
    </citation>
    <scope>NUCLEOTIDE SEQUENCE [LARGE SCALE GENOMIC DNA]</scope>
    <source>
        <strain evidence="5 6">UWC36</strain>
    </source>
</reference>
<keyword evidence="1" id="KW-0815">Transposition</keyword>
<evidence type="ECO:0000259" key="4">
    <source>
        <dbReference type="Pfam" id="PF13610"/>
    </source>
</evidence>
<evidence type="ECO:0000313" key="5">
    <source>
        <dbReference type="EMBL" id="KIE04535.1"/>
    </source>
</evidence>
<name>A0A0C1QX09_9RICK</name>
<dbReference type="AlphaFoldDB" id="A0A0C1QX09"/>
<protein>
    <submittedName>
        <fullName evidence="5">Transposase</fullName>
    </submittedName>
</protein>
<sequence length="197" mass="23957">NLIIMYMKKYKSVDFKWRHYEGEIILLCIRWYSRYRLSYRNLAELMEERGLNICPSTIYRWVQHYGCEIQKKVSYFVKSTNSSWYLDETYIKVKGKWLYLYRAIDSNKNTIDFYLSKTRNHKAAKLFLTKLLNKKNTYEPKSIMVYANPSYTLAFTQLQKEGKFANTTIRKNKYLNNIIEQDHRRVKWKTKDAMGYH</sequence>
<dbReference type="Proteomes" id="UP000031258">
    <property type="component" value="Unassembled WGS sequence"/>
</dbReference>
<keyword evidence="6" id="KW-1185">Reference proteome</keyword>
<feature type="domain" description="DDE" evidence="4">
    <location>
        <begin position="82"/>
        <end position="191"/>
    </location>
</feature>
<feature type="non-terminal residue" evidence="5">
    <location>
        <position position="197"/>
    </location>
</feature>
<dbReference type="GO" id="GO:0006310">
    <property type="term" value="P:DNA recombination"/>
    <property type="evidence" value="ECO:0007669"/>
    <property type="project" value="UniProtKB-KW"/>
</dbReference>